<proteinExistence type="predicted"/>
<dbReference type="Gene3D" id="3.40.630.30">
    <property type="match status" value="1"/>
</dbReference>
<dbReference type="InterPro" id="IPR000182">
    <property type="entry name" value="GNAT_dom"/>
</dbReference>
<keyword evidence="3" id="KW-1185">Reference proteome</keyword>
<dbReference type="EMBL" id="BAAAOA010000037">
    <property type="protein sequence ID" value="GAA1768236.1"/>
    <property type="molecule type" value="Genomic_DNA"/>
</dbReference>
<sequence length="186" mass="19956">MALCSEAIMASLPDPVVHPRRSVRTGIGCALRPEVWGRGLATDVVTELLGIGDALDLSVWAETFAENIASRRVLENAGLDLVAEAPAEADVVLWSRRTFTRSLDRGQLERCLQNGQRRYWTGLDPDSGALVGCASLLADMPGEENSAGMLRPYPSECRRGSCGAHTPALERALQSVEVSVGVALLQ</sequence>
<evidence type="ECO:0000259" key="1">
    <source>
        <dbReference type="Pfam" id="PF13302"/>
    </source>
</evidence>
<reference evidence="2 3" key="1">
    <citation type="journal article" date="2019" name="Int. J. Syst. Evol. Microbiol.">
        <title>The Global Catalogue of Microorganisms (GCM) 10K type strain sequencing project: providing services to taxonomists for standard genome sequencing and annotation.</title>
        <authorList>
            <consortium name="The Broad Institute Genomics Platform"/>
            <consortium name="The Broad Institute Genome Sequencing Center for Infectious Disease"/>
            <person name="Wu L."/>
            <person name="Ma J."/>
        </authorList>
    </citation>
    <scope>NUCLEOTIDE SEQUENCE [LARGE SCALE GENOMIC DNA]</scope>
    <source>
        <strain evidence="2 3">JCM 14735</strain>
    </source>
</reference>
<dbReference type="Pfam" id="PF13302">
    <property type="entry name" value="Acetyltransf_3"/>
    <property type="match status" value="1"/>
</dbReference>
<dbReference type="InterPro" id="IPR016181">
    <property type="entry name" value="Acyl_CoA_acyltransferase"/>
</dbReference>
<evidence type="ECO:0000313" key="2">
    <source>
        <dbReference type="EMBL" id="GAA1768236.1"/>
    </source>
</evidence>
<gene>
    <name evidence="2" type="ORF">GCM10009767_28170</name>
</gene>
<comment type="caution">
    <text evidence="2">The sequence shown here is derived from an EMBL/GenBank/DDBJ whole genome shotgun (WGS) entry which is preliminary data.</text>
</comment>
<name>A0ABN2KZG3_9MICC</name>
<protein>
    <recommendedName>
        <fullName evidence="1">N-acetyltransferase domain-containing protein</fullName>
    </recommendedName>
</protein>
<dbReference type="SUPFAM" id="SSF55729">
    <property type="entry name" value="Acyl-CoA N-acyltransferases (Nat)"/>
    <property type="match status" value="1"/>
</dbReference>
<evidence type="ECO:0000313" key="3">
    <source>
        <dbReference type="Proteomes" id="UP001501204"/>
    </source>
</evidence>
<organism evidence="2 3">
    <name type="scientific">Kocuria aegyptia</name>
    <dbReference type="NCBI Taxonomy" id="330943"/>
    <lineage>
        <taxon>Bacteria</taxon>
        <taxon>Bacillati</taxon>
        <taxon>Actinomycetota</taxon>
        <taxon>Actinomycetes</taxon>
        <taxon>Micrococcales</taxon>
        <taxon>Micrococcaceae</taxon>
        <taxon>Kocuria</taxon>
    </lineage>
</organism>
<accession>A0ABN2KZG3</accession>
<feature type="domain" description="N-acetyltransferase" evidence="1">
    <location>
        <begin position="25"/>
        <end position="79"/>
    </location>
</feature>
<dbReference type="Proteomes" id="UP001501204">
    <property type="component" value="Unassembled WGS sequence"/>
</dbReference>